<dbReference type="GO" id="GO:0005811">
    <property type="term" value="C:lipid droplet"/>
    <property type="evidence" value="ECO:0007669"/>
    <property type="project" value="TreeGrafter"/>
</dbReference>
<dbReference type="InterPro" id="IPR013083">
    <property type="entry name" value="Znf_RING/FYVE/PHD"/>
</dbReference>
<dbReference type="OrthoDB" id="10018316at2759"/>
<accession>A0A6S7GT17</accession>
<reference evidence="1" key="1">
    <citation type="submission" date="2020-04" db="EMBL/GenBank/DDBJ databases">
        <authorList>
            <person name="Alioto T."/>
            <person name="Alioto T."/>
            <person name="Gomez Garrido J."/>
        </authorList>
    </citation>
    <scope>NUCLEOTIDE SEQUENCE</scope>
    <source>
        <strain evidence="1">A484AB</strain>
    </source>
</reference>
<dbReference type="InterPro" id="IPR042427">
    <property type="entry name" value="ZFYV1"/>
</dbReference>
<dbReference type="SUPFAM" id="SSF57903">
    <property type="entry name" value="FYVE/PHD zinc finger"/>
    <property type="match status" value="2"/>
</dbReference>
<dbReference type="GO" id="GO:0005545">
    <property type="term" value="F:1-phosphatidylinositol binding"/>
    <property type="evidence" value="ECO:0007669"/>
    <property type="project" value="TreeGrafter"/>
</dbReference>
<dbReference type="Pfam" id="PF01363">
    <property type="entry name" value="FYVE"/>
    <property type="match status" value="1"/>
</dbReference>
<organism evidence="1 2">
    <name type="scientific">Paramuricea clavata</name>
    <name type="common">Red gorgonian</name>
    <name type="synonym">Violescent sea-whip</name>
    <dbReference type="NCBI Taxonomy" id="317549"/>
    <lineage>
        <taxon>Eukaryota</taxon>
        <taxon>Metazoa</taxon>
        <taxon>Cnidaria</taxon>
        <taxon>Anthozoa</taxon>
        <taxon>Octocorallia</taxon>
        <taxon>Malacalcyonacea</taxon>
        <taxon>Plexauridae</taxon>
        <taxon>Paramuricea</taxon>
    </lineage>
</organism>
<dbReference type="PANTHER" id="PTHR46624">
    <property type="entry name" value="AGAP002036-PA"/>
    <property type="match status" value="1"/>
</dbReference>
<name>A0A6S7GT17_PARCT</name>
<proteinExistence type="predicted"/>
<dbReference type="InterPro" id="IPR017455">
    <property type="entry name" value="Znf_FYVE-rel"/>
</dbReference>
<dbReference type="EMBL" id="CACRXK020001215">
    <property type="protein sequence ID" value="CAB3987680.1"/>
    <property type="molecule type" value="Genomic_DNA"/>
</dbReference>
<protein>
    <submittedName>
        <fullName evidence="1">Vacuolar segregation PEP7-like</fullName>
    </submittedName>
</protein>
<dbReference type="InterPro" id="IPR000306">
    <property type="entry name" value="Znf_FYVE"/>
</dbReference>
<dbReference type="AlphaFoldDB" id="A0A6S7GT17"/>
<evidence type="ECO:0000313" key="1">
    <source>
        <dbReference type="EMBL" id="CAB3987680.1"/>
    </source>
</evidence>
<dbReference type="GO" id="GO:0046872">
    <property type="term" value="F:metal ion binding"/>
    <property type="evidence" value="ECO:0007669"/>
    <property type="project" value="InterPro"/>
</dbReference>
<dbReference type="InterPro" id="IPR011011">
    <property type="entry name" value="Znf_FYVE_PHD"/>
</dbReference>
<dbReference type="GO" id="GO:0043325">
    <property type="term" value="F:phosphatidylinositol-3,4-bisphosphate binding"/>
    <property type="evidence" value="ECO:0007669"/>
    <property type="project" value="TreeGrafter"/>
</dbReference>
<dbReference type="SMART" id="SM00064">
    <property type="entry name" value="FYVE"/>
    <property type="match status" value="1"/>
</dbReference>
<gene>
    <name evidence="1" type="ORF">PACLA_8A042157</name>
</gene>
<keyword evidence="2" id="KW-1185">Reference proteome</keyword>
<evidence type="ECO:0000313" key="2">
    <source>
        <dbReference type="Proteomes" id="UP001152795"/>
    </source>
</evidence>
<sequence length="501" mass="57467">MILSYTLAKISRRCGEIFCDTCTSYTQRLSLLAQRDPDGLLYKVCIQCFNREGQLFGKTRSRMAEFKGFMSQNNKRSLSDFVDGDVTSIISRRLARLTCKYQEHVNGEKSSVVDLVKSPVTVPLWQIPKDGLKNARCCYLCTKKFNLIRPAHHCRVCGEAVCLECSSEELLLYCDDISSSISCWAVLDIAGCPPEPPEIRECLRLCNSCHSHAVHIQVQNVIKERQDNEGDVLKNVQKYYDQLMKLKVKINQVLSKYQELVNAIEHERDLSDILPKGESTTKVLAKYNSDTSDLFTQFAIDMQGFKKVRPRTACQLQLVSSIINAMHGYYSKHFYTFRDLQRTLDNTLGCRALESVQFIVDYQTINCTFLALKQLGFECLELCQKYNIDSNVASLLALCEDVCKQDLQEAVKLSGENWEQHEENTRHFVKIRLKERNLLISLKKTKTAQYIEKLVLQKCDLILLKVERQLNAKARVNKFKRTKKSLETTHDKIKELCSDAG</sequence>
<dbReference type="PROSITE" id="PS50178">
    <property type="entry name" value="ZF_FYVE"/>
    <property type="match status" value="1"/>
</dbReference>
<dbReference type="GO" id="GO:0032266">
    <property type="term" value="F:phosphatidylinositol-3-phosphate binding"/>
    <property type="evidence" value="ECO:0007669"/>
    <property type="project" value="TreeGrafter"/>
</dbReference>
<dbReference type="Proteomes" id="UP001152795">
    <property type="component" value="Unassembled WGS sequence"/>
</dbReference>
<comment type="caution">
    <text evidence="1">The sequence shown here is derived from an EMBL/GenBank/DDBJ whole genome shotgun (WGS) entry which is preliminary data.</text>
</comment>
<dbReference type="GO" id="GO:0005547">
    <property type="term" value="F:phosphatidylinositol-3,4,5-trisphosphate binding"/>
    <property type="evidence" value="ECO:0007669"/>
    <property type="project" value="TreeGrafter"/>
</dbReference>
<dbReference type="Gene3D" id="3.30.40.10">
    <property type="entry name" value="Zinc/RING finger domain, C3HC4 (zinc finger)"/>
    <property type="match status" value="1"/>
</dbReference>
<dbReference type="PANTHER" id="PTHR46624:SF4">
    <property type="entry name" value="FYVE-TYPE DOMAIN-CONTAINING PROTEIN"/>
    <property type="match status" value="1"/>
</dbReference>
<dbReference type="GO" id="GO:0140042">
    <property type="term" value="P:lipid droplet formation"/>
    <property type="evidence" value="ECO:0007669"/>
    <property type="project" value="TreeGrafter"/>
</dbReference>